<keyword evidence="1" id="KW-1133">Transmembrane helix</keyword>
<reference evidence="2 3" key="1">
    <citation type="submission" date="2024-04" db="EMBL/GenBank/DDBJ databases">
        <title>Phyllosticta paracitricarpa is synonymous to the EU quarantine fungus P. citricarpa based on phylogenomic analyses.</title>
        <authorList>
            <consortium name="Lawrence Berkeley National Laboratory"/>
            <person name="Van Ingen-Buijs V.A."/>
            <person name="Van Westerhoven A.C."/>
            <person name="Haridas S."/>
            <person name="Skiadas P."/>
            <person name="Martin F."/>
            <person name="Groenewald J.Z."/>
            <person name="Crous P.W."/>
            <person name="Seidl M.F."/>
        </authorList>
    </citation>
    <scope>NUCLEOTIDE SEQUENCE [LARGE SCALE GENOMIC DNA]</scope>
    <source>
        <strain evidence="2 3">CBS 122670</strain>
    </source>
</reference>
<keyword evidence="3" id="KW-1185">Reference proteome</keyword>
<feature type="transmembrane region" description="Helical" evidence="1">
    <location>
        <begin position="50"/>
        <end position="70"/>
    </location>
</feature>
<evidence type="ECO:0000256" key="1">
    <source>
        <dbReference type="SAM" id="Phobius"/>
    </source>
</evidence>
<keyword evidence="1" id="KW-0472">Membrane</keyword>
<dbReference type="Proteomes" id="UP001365128">
    <property type="component" value="Unassembled WGS sequence"/>
</dbReference>
<accession>A0ABR1ME54</accession>
<evidence type="ECO:0000313" key="3">
    <source>
        <dbReference type="Proteomes" id="UP001365128"/>
    </source>
</evidence>
<protein>
    <recommendedName>
        <fullName evidence="4">Secreted protein</fullName>
    </recommendedName>
</protein>
<organism evidence="2 3">
    <name type="scientific">Phyllosticta citricarpa</name>
    <dbReference type="NCBI Taxonomy" id="55181"/>
    <lineage>
        <taxon>Eukaryota</taxon>
        <taxon>Fungi</taxon>
        <taxon>Dikarya</taxon>
        <taxon>Ascomycota</taxon>
        <taxon>Pezizomycotina</taxon>
        <taxon>Dothideomycetes</taxon>
        <taxon>Dothideomycetes incertae sedis</taxon>
        <taxon>Botryosphaeriales</taxon>
        <taxon>Phyllostictaceae</taxon>
        <taxon>Phyllosticta</taxon>
    </lineage>
</organism>
<gene>
    <name evidence="2" type="ORF">IWX46DRAFT_65102</name>
</gene>
<comment type="caution">
    <text evidence="2">The sequence shown here is derived from an EMBL/GenBank/DDBJ whole genome shotgun (WGS) entry which is preliminary data.</text>
</comment>
<dbReference type="EMBL" id="JBBPDW010000013">
    <property type="protein sequence ID" value="KAK7546998.1"/>
    <property type="molecule type" value="Genomic_DNA"/>
</dbReference>
<evidence type="ECO:0000313" key="2">
    <source>
        <dbReference type="EMBL" id="KAK7546998.1"/>
    </source>
</evidence>
<name>A0ABR1ME54_9PEZI</name>
<proteinExistence type="predicted"/>
<keyword evidence="1" id="KW-0812">Transmembrane</keyword>
<evidence type="ECO:0008006" key="4">
    <source>
        <dbReference type="Google" id="ProtNLM"/>
    </source>
</evidence>
<sequence length="110" mass="12427">MGRCMYHIISHSIMKARQREVCLLSSLLACTLQQLASIRLLCVQEGRLKSLLFFLSFFACPSCLISSIYHNATTTTRTRRLTSSSHTCMHIIMCIRSDSRTASQAAKPRD</sequence>